<dbReference type="RefSeq" id="WP_344674725.1">
    <property type="nucleotide sequence ID" value="NZ_BAAAZI010000009.1"/>
</dbReference>
<sequence>MPRLFQKWHPLKPIAFLLISLLYFISFRYLIEELIFPYFLHIRNYSDQEAFAFYILDNFYYGLHPIILSTVLWLVIYVIRLLSYHKRIIEENKNTEIKFLKAQLNPHFLFNSLNNIYSLVHFKSDKALPAIDQLGQLMRYSTYNSEKEWISIKEEKTYIESYLKLEALRITEDDCIFFKADISDVNILIPTFTLIPFIENAFKHGIINKETPLFIELVFRNNKLSYEVKNTVSDNLKDTQAGIGLINIHNRLNHYYPEKHSISCIEEKGNYCARLEIDFE</sequence>
<reference evidence="4" key="1">
    <citation type="journal article" date="2019" name="Int. J. Syst. Evol. Microbiol.">
        <title>The Global Catalogue of Microorganisms (GCM) 10K type strain sequencing project: providing services to taxonomists for standard genome sequencing and annotation.</title>
        <authorList>
            <consortium name="The Broad Institute Genomics Platform"/>
            <consortium name="The Broad Institute Genome Sequencing Center for Infectious Disease"/>
            <person name="Wu L."/>
            <person name="Ma J."/>
        </authorList>
    </citation>
    <scope>NUCLEOTIDE SEQUENCE [LARGE SCALE GENOMIC DNA]</scope>
    <source>
        <strain evidence="4">JCM 16704</strain>
    </source>
</reference>
<dbReference type="InterPro" id="IPR010559">
    <property type="entry name" value="Sig_transdc_His_kin_internal"/>
</dbReference>
<feature type="transmembrane region" description="Helical" evidence="1">
    <location>
        <begin position="12"/>
        <end position="31"/>
    </location>
</feature>
<dbReference type="PANTHER" id="PTHR34220:SF7">
    <property type="entry name" value="SENSOR HISTIDINE KINASE YPDA"/>
    <property type="match status" value="1"/>
</dbReference>
<dbReference type="PANTHER" id="PTHR34220">
    <property type="entry name" value="SENSOR HISTIDINE KINASE YPDA"/>
    <property type="match status" value="1"/>
</dbReference>
<dbReference type="Pfam" id="PF06580">
    <property type="entry name" value="His_kinase"/>
    <property type="match status" value="1"/>
</dbReference>
<feature type="domain" description="Signal transduction histidine kinase internal region" evidence="2">
    <location>
        <begin position="96"/>
        <end position="172"/>
    </location>
</feature>
<feature type="transmembrane region" description="Helical" evidence="1">
    <location>
        <begin position="59"/>
        <end position="79"/>
    </location>
</feature>
<accession>A0ABP7YUJ0</accession>
<keyword evidence="1" id="KW-0472">Membrane</keyword>
<organism evidence="3 4">
    <name type="scientific">Sphingobacterium kyonggiense</name>
    <dbReference type="NCBI Taxonomy" id="714075"/>
    <lineage>
        <taxon>Bacteria</taxon>
        <taxon>Pseudomonadati</taxon>
        <taxon>Bacteroidota</taxon>
        <taxon>Sphingobacteriia</taxon>
        <taxon>Sphingobacteriales</taxon>
        <taxon>Sphingobacteriaceae</taxon>
        <taxon>Sphingobacterium</taxon>
    </lineage>
</organism>
<evidence type="ECO:0000256" key="1">
    <source>
        <dbReference type="SAM" id="Phobius"/>
    </source>
</evidence>
<evidence type="ECO:0000313" key="4">
    <source>
        <dbReference type="Proteomes" id="UP001500101"/>
    </source>
</evidence>
<keyword evidence="1" id="KW-0812">Transmembrane</keyword>
<evidence type="ECO:0000313" key="3">
    <source>
        <dbReference type="EMBL" id="GAA4141485.1"/>
    </source>
</evidence>
<dbReference type="EMBL" id="BAAAZI010000009">
    <property type="protein sequence ID" value="GAA4141485.1"/>
    <property type="molecule type" value="Genomic_DNA"/>
</dbReference>
<evidence type="ECO:0000259" key="2">
    <source>
        <dbReference type="Pfam" id="PF06580"/>
    </source>
</evidence>
<comment type="caution">
    <text evidence="3">The sequence shown here is derived from an EMBL/GenBank/DDBJ whole genome shotgun (WGS) entry which is preliminary data.</text>
</comment>
<dbReference type="Proteomes" id="UP001500101">
    <property type="component" value="Unassembled WGS sequence"/>
</dbReference>
<keyword evidence="4" id="KW-1185">Reference proteome</keyword>
<keyword evidence="1" id="KW-1133">Transmembrane helix</keyword>
<dbReference type="InterPro" id="IPR050640">
    <property type="entry name" value="Bact_2-comp_sensor_kinase"/>
</dbReference>
<protein>
    <recommendedName>
        <fullName evidence="2">Signal transduction histidine kinase internal region domain-containing protein</fullName>
    </recommendedName>
</protein>
<name>A0ABP7YUJ0_9SPHI</name>
<gene>
    <name evidence="3" type="ORF">GCM10022216_21580</name>
</gene>
<proteinExistence type="predicted"/>